<keyword evidence="11 14" id="KW-0472">Membrane</keyword>
<keyword evidence="6 14" id="KW-0812">Transmembrane</keyword>
<evidence type="ECO:0000256" key="16">
    <source>
        <dbReference type="RuleBase" id="RU003357"/>
    </source>
</evidence>
<evidence type="ECO:0000256" key="7">
    <source>
        <dbReference type="ARBA" id="ARBA00022729"/>
    </source>
</evidence>
<evidence type="ECO:0000256" key="17">
    <source>
        <dbReference type="SAM" id="SignalP"/>
    </source>
</evidence>
<feature type="signal peptide" evidence="17">
    <location>
        <begin position="1"/>
        <end position="24"/>
    </location>
</feature>
<dbReference type="InterPro" id="IPR012910">
    <property type="entry name" value="Plug_dom"/>
</dbReference>
<dbReference type="PROSITE" id="PS52016">
    <property type="entry name" value="TONB_DEPENDENT_REC_3"/>
    <property type="match status" value="1"/>
</dbReference>
<keyword evidence="5" id="KW-0410">Iron transport</keyword>
<evidence type="ECO:0000256" key="15">
    <source>
        <dbReference type="PROSITE-ProRule" id="PRU10144"/>
    </source>
</evidence>
<keyword evidence="9" id="KW-0406">Ion transport</keyword>
<dbReference type="SUPFAM" id="SSF56935">
    <property type="entry name" value="Porins"/>
    <property type="match status" value="1"/>
</dbReference>
<comment type="similarity">
    <text evidence="2 14 16">Belongs to the TonB-dependent receptor family.</text>
</comment>
<accession>A0ABM7G6L3</accession>
<feature type="short sequence motif" description="TonB C-terminal box" evidence="15">
    <location>
        <begin position="675"/>
        <end position="692"/>
    </location>
</feature>
<evidence type="ECO:0000259" key="18">
    <source>
        <dbReference type="Pfam" id="PF00593"/>
    </source>
</evidence>
<evidence type="ECO:0000259" key="19">
    <source>
        <dbReference type="Pfam" id="PF07715"/>
    </source>
</evidence>
<name>A0ABM7G6L3_9SPHN</name>
<dbReference type="EMBL" id="AP018818">
    <property type="protein sequence ID" value="BBF71672.1"/>
    <property type="molecule type" value="Genomic_DNA"/>
</dbReference>
<evidence type="ECO:0000256" key="8">
    <source>
        <dbReference type="ARBA" id="ARBA00023004"/>
    </source>
</evidence>
<feature type="chain" id="PRO_5045312417" evidence="17">
    <location>
        <begin position="25"/>
        <end position="692"/>
    </location>
</feature>
<evidence type="ECO:0000256" key="12">
    <source>
        <dbReference type="ARBA" id="ARBA00023170"/>
    </source>
</evidence>
<dbReference type="InterPro" id="IPR036942">
    <property type="entry name" value="Beta-barrel_TonB_sf"/>
</dbReference>
<keyword evidence="13 14" id="KW-0998">Cell outer membrane</keyword>
<evidence type="ECO:0000256" key="13">
    <source>
        <dbReference type="ARBA" id="ARBA00023237"/>
    </source>
</evidence>
<keyword evidence="4 14" id="KW-1134">Transmembrane beta strand</keyword>
<proteinExistence type="inferred from homology"/>
<feature type="domain" description="TonB-dependent receptor-like beta-barrel" evidence="18">
    <location>
        <begin position="259"/>
        <end position="662"/>
    </location>
</feature>
<dbReference type="CDD" id="cd01347">
    <property type="entry name" value="ligand_gated_channel"/>
    <property type="match status" value="1"/>
</dbReference>
<dbReference type="Pfam" id="PF07715">
    <property type="entry name" value="Plug"/>
    <property type="match status" value="1"/>
</dbReference>
<feature type="domain" description="TonB-dependent receptor plug" evidence="19">
    <location>
        <begin position="57"/>
        <end position="155"/>
    </location>
</feature>
<dbReference type="Gene3D" id="2.40.170.20">
    <property type="entry name" value="TonB-dependent receptor, beta-barrel domain"/>
    <property type="match status" value="1"/>
</dbReference>
<comment type="subcellular location">
    <subcellularLocation>
        <location evidence="1 14">Cell outer membrane</location>
        <topology evidence="1 14">Multi-pass membrane protein</topology>
    </subcellularLocation>
</comment>
<evidence type="ECO:0000256" key="3">
    <source>
        <dbReference type="ARBA" id="ARBA00022448"/>
    </source>
</evidence>
<keyword evidence="8" id="KW-0408">Iron</keyword>
<dbReference type="InterPro" id="IPR037066">
    <property type="entry name" value="Plug_dom_sf"/>
</dbReference>
<evidence type="ECO:0000256" key="2">
    <source>
        <dbReference type="ARBA" id="ARBA00009810"/>
    </source>
</evidence>
<evidence type="ECO:0000256" key="1">
    <source>
        <dbReference type="ARBA" id="ARBA00004571"/>
    </source>
</evidence>
<evidence type="ECO:0000256" key="6">
    <source>
        <dbReference type="ARBA" id="ARBA00022692"/>
    </source>
</evidence>
<dbReference type="NCBIfam" id="TIGR01783">
    <property type="entry name" value="TonB-siderophor"/>
    <property type="match status" value="1"/>
</dbReference>
<protein>
    <submittedName>
        <fullName evidence="20">TonB-dependent receptor</fullName>
    </submittedName>
</protein>
<keyword evidence="10 16" id="KW-0798">TonB box</keyword>
<keyword evidence="3 14" id="KW-0813">Transport</keyword>
<keyword evidence="21" id="KW-1185">Reference proteome</keyword>
<evidence type="ECO:0000313" key="20">
    <source>
        <dbReference type="EMBL" id="BBF71672.1"/>
    </source>
</evidence>
<dbReference type="PANTHER" id="PTHR32552">
    <property type="entry name" value="FERRICHROME IRON RECEPTOR-RELATED"/>
    <property type="match status" value="1"/>
</dbReference>
<keyword evidence="7 17" id="KW-0732">Signal</keyword>
<dbReference type="Proteomes" id="UP001059971">
    <property type="component" value="Chromosome 2"/>
</dbReference>
<dbReference type="PANTHER" id="PTHR32552:SF74">
    <property type="entry name" value="HYDROXAMATE SIDEROPHORE RECEPTOR FHUE"/>
    <property type="match status" value="1"/>
</dbReference>
<evidence type="ECO:0000256" key="10">
    <source>
        <dbReference type="ARBA" id="ARBA00023077"/>
    </source>
</evidence>
<evidence type="ECO:0000256" key="11">
    <source>
        <dbReference type="ARBA" id="ARBA00023136"/>
    </source>
</evidence>
<organism evidence="20 21">
    <name type="scientific">Sphingomonas bisphenolicum</name>
    <dbReference type="NCBI Taxonomy" id="296544"/>
    <lineage>
        <taxon>Bacteria</taxon>
        <taxon>Pseudomonadati</taxon>
        <taxon>Pseudomonadota</taxon>
        <taxon>Alphaproteobacteria</taxon>
        <taxon>Sphingomonadales</taxon>
        <taxon>Sphingomonadaceae</taxon>
        <taxon>Sphingomonas</taxon>
    </lineage>
</organism>
<keyword evidence="12 20" id="KW-0675">Receptor</keyword>
<evidence type="ECO:0000256" key="9">
    <source>
        <dbReference type="ARBA" id="ARBA00023065"/>
    </source>
</evidence>
<evidence type="ECO:0000256" key="5">
    <source>
        <dbReference type="ARBA" id="ARBA00022496"/>
    </source>
</evidence>
<dbReference type="InterPro" id="IPR010105">
    <property type="entry name" value="TonB_sidphr_rcpt"/>
</dbReference>
<sequence>MPVPARSALFASAMLLLPLHTAKAAEADASVTEKSEIIVTGIADHQTSSATGLALTPRETPQSITIINRERIEDYALTNVNDLLAQAVGINVERVETDRTQYNSRGFDVTNFQIDGIGLPLISGIQFGDMDTALFENVETIRGANAIMTGIGNPSATINYVRKRPLDEFRATVSAQAGSWNQWRLEGDVSVPLTDTLSARLIYAHEEKDSYLDYNHVNRDVMGGIVSWQVTPQLKATIGYARQENNADGVLWGALPLVYSDLTQISYPRSTSTSADWTYWNTTDQNAFAELAYGFDNGWSVKGVFTYKQFDEQAKLLYAFGTPDKQTGLGVYGMTGIYPSAFKQYLGDFYASGPVTLLGREHSVAFGVSTASAHSKEWEGFSADLLEYPDIGQWDEGLLAEPAYPDPYLASDYKDRLTRVYGAAHLKLTDKLKAVVGGSLMWLKTTGTAYTVDQYRKDSKFSPYAGLIFDLDKHVSLYASYTDIYNPQPEVDVDNHRLAPTKGTSLEAGIKSRWFDGRLYATAAVFRAKQSGLADYAGTFEDSVRSYYIGVDTTSTGFELEVAGNITDQWSLSGGYTHLDIEDDDGENTRTWLPTRTLKLSTTYMIPQLSDLKLGGQLRWQNAISTEADGATVRQKGYAVLDLMTSVKLAAHVSASVNVRNLTNSRYLNSLMWGQAYYAAPRSALATMRLDF</sequence>
<dbReference type="Pfam" id="PF00593">
    <property type="entry name" value="TonB_dep_Rec_b-barrel"/>
    <property type="match status" value="1"/>
</dbReference>
<gene>
    <name evidence="20" type="ORF">SBA_ch2_2050</name>
</gene>
<evidence type="ECO:0000256" key="14">
    <source>
        <dbReference type="PROSITE-ProRule" id="PRU01360"/>
    </source>
</evidence>
<dbReference type="InterPro" id="IPR010917">
    <property type="entry name" value="TonB_rcpt_CS"/>
</dbReference>
<reference evidence="20" key="1">
    <citation type="submission" date="2018-07" db="EMBL/GenBank/DDBJ databases">
        <title>Complete genome sequence of Sphingomonas bisphenolicum strain AO1, a bisphenol A degradative bacterium isolated from Japanese farm field.</title>
        <authorList>
            <person name="Murakami M."/>
            <person name="Koh M."/>
            <person name="Koba S."/>
            <person name="Matsumura Y."/>
        </authorList>
    </citation>
    <scope>NUCLEOTIDE SEQUENCE</scope>
    <source>
        <strain evidence="20">AO1</strain>
    </source>
</reference>
<dbReference type="InterPro" id="IPR039426">
    <property type="entry name" value="TonB-dep_rcpt-like"/>
</dbReference>
<dbReference type="Gene3D" id="2.170.130.10">
    <property type="entry name" value="TonB-dependent receptor, plug domain"/>
    <property type="match status" value="1"/>
</dbReference>
<dbReference type="InterPro" id="IPR000531">
    <property type="entry name" value="Beta-barrel_TonB"/>
</dbReference>
<evidence type="ECO:0000256" key="4">
    <source>
        <dbReference type="ARBA" id="ARBA00022452"/>
    </source>
</evidence>
<dbReference type="PROSITE" id="PS01156">
    <property type="entry name" value="TONB_DEPENDENT_REC_2"/>
    <property type="match status" value="1"/>
</dbReference>
<dbReference type="RefSeq" id="WP_261937302.1">
    <property type="nucleotide sequence ID" value="NZ_AP018818.1"/>
</dbReference>
<evidence type="ECO:0000313" key="21">
    <source>
        <dbReference type="Proteomes" id="UP001059971"/>
    </source>
</evidence>